<evidence type="ECO:0000259" key="8">
    <source>
        <dbReference type="PROSITE" id="PS51382"/>
    </source>
</evidence>
<feature type="transmembrane region" description="Helical" evidence="7">
    <location>
        <begin position="428"/>
        <end position="450"/>
    </location>
</feature>
<dbReference type="InterPro" id="IPR004331">
    <property type="entry name" value="SPX_dom"/>
</dbReference>
<comment type="caution">
    <text evidence="9">The sequence shown here is derived from an EMBL/GenBank/DDBJ whole genome shotgun (WGS) entry which is preliminary data.</text>
</comment>
<keyword evidence="4 7" id="KW-1133">Transmembrane helix</keyword>
<feature type="domain" description="SPX" evidence="8">
    <location>
        <begin position="1"/>
        <end position="163"/>
    </location>
</feature>
<keyword evidence="2" id="KW-0926">Vacuole</keyword>
<evidence type="ECO:0000256" key="3">
    <source>
        <dbReference type="ARBA" id="ARBA00022692"/>
    </source>
</evidence>
<keyword evidence="9" id="KW-0675">Receptor</keyword>
<feature type="transmembrane region" description="Helical" evidence="7">
    <location>
        <begin position="392"/>
        <end position="416"/>
    </location>
</feature>
<evidence type="ECO:0000256" key="1">
    <source>
        <dbReference type="ARBA" id="ARBA00004128"/>
    </source>
</evidence>
<dbReference type="AlphaFoldDB" id="A0AAN6Y8K4"/>
<organism evidence="9 10">
    <name type="scientific">Rhypophila decipiens</name>
    <dbReference type="NCBI Taxonomy" id="261697"/>
    <lineage>
        <taxon>Eukaryota</taxon>
        <taxon>Fungi</taxon>
        <taxon>Dikarya</taxon>
        <taxon>Ascomycota</taxon>
        <taxon>Pezizomycotina</taxon>
        <taxon>Sordariomycetes</taxon>
        <taxon>Sordariomycetidae</taxon>
        <taxon>Sordariales</taxon>
        <taxon>Naviculisporaceae</taxon>
        <taxon>Rhypophila</taxon>
    </lineage>
</organism>
<keyword evidence="10" id="KW-1185">Reference proteome</keyword>
<evidence type="ECO:0000256" key="5">
    <source>
        <dbReference type="ARBA" id="ARBA00023136"/>
    </source>
</evidence>
<dbReference type="GO" id="GO:0006799">
    <property type="term" value="P:polyphosphate biosynthetic process"/>
    <property type="evidence" value="ECO:0007669"/>
    <property type="project" value="UniProtKB-ARBA"/>
</dbReference>
<dbReference type="EMBL" id="MU858090">
    <property type="protein sequence ID" value="KAK4214653.1"/>
    <property type="molecule type" value="Genomic_DNA"/>
</dbReference>
<sequence length="487" mass="54686">MKYGEQFESESVPQWSLYNIDYNSLKHHIKVHTTKDQASAILIPGQPDTALTRFEDELYSELCRQHDRVDLFVKSKADELGRRMQHLSNQIHKQILRLVTSRRESMSLRRQRRFAKYEDQLLRCGAEIQDLDRFVNAQIVAFRKILKKYKKWTGSSALGTRFRDTILSDPKSFTRRDTSHLHTYYEDLLETLRATSSADGSTIATPRGAPEPDHSPLPADQLSPSETIVVPQPAQVAGYWNEYEYGSEAGDAEQNGDGCYAIYIDPNEDTSFPGFSTLKFLFKKPVSKWKVWTGSSEASETTDSERSALLPQHSNTYGSNDASYFGAVPGEPWRPSDSDADEEDNDRSSPHDRPGSHGYASSTEGFPTGYRGHYAALPSIRDQRIAQYRDRVLFWGTWAGYVGSFILMGIAMILITTGRQKKRLEVDVGVTLGIMASLCSAVAALCMAISRHGHSSWMYSLAVWVTFAVTCVLNGILLVLLVANTPL</sequence>
<feature type="region of interest" description="Disordered" evidence="6">
    <location>
        <begin position="197"/>
        <end position="219"/>
    </location>
</feature>
<gene>
    <name evidence="9" type="ORF">QBC37DRAFT_145801</name>
</gene>
<accession>A0AAN6Y8K4</accession>
<dbReference type="PANTHER" id="PTHR46140">
    <property type="entry name" value="VACUOLAR TRANSPORTER CHAPERONE 1-RELATED"/>
    <property type="match status" value="1"/>
</dbReference>
<evidence type="ECO:0000256" key="2">
    <source>
        <dbReference type="ARBA" id="ARBA00022554"/>
    </source>
</evidence>
<dbReference type="InterPro" id="IPR051572">
    <property type="entry name" value="VTC_Complex_Subunit"/>
</dbReference>
<keyword evidence="3 7" id="KW-0812">Transmembrane</keyword>
<dbReference type="PROSITE" id="PS51382">
    <property type="entry name" value="SPX"/>
    <property type="match status" value="1"/>
</dbReference>
<comment type="subcellular location">
    <subcellularLocation>
        <location evidence="1">Vacuole membrane</location>
        <topology evidence="1">Multi-pass membrane protein</topology>
    </subcellularLocation>
</comment>
<feature type="transmembrane region" description="Helical" evidence="7">
    <location>
        <begin position="462"/>
        <end position="483"/>
    </location>
</feature>
<feature type="compositionally biased region" description="Basic and acidic residues" evidence="6">
    <location>
        <begin position="346"/>
        <end position="355"/>
    </location>
</feature>
<reference evidence="9" key="2">
    <citation type="submission" date="2023-05" db="EMBL/GenBank/DDBJ databases">
        <authorList>
            <consortium name="Lawrence Berkeley National Laboratory"/>
            <person name="Steindorff A."/>
            <person name="Hensen N."/>
            <person name="Bonometti L."/>
            <person name="Westerberg I."/>
            <person name="Brannstrom I.O."/>
            <person name="Guillou S."/>
            <person name="Cros-Aarteil S."/>
            <person name="Calhoun S."/>
            <person name="Haridas S."/>
            <person name="Kuo A."/>
            <person name="Mondo S."/>
            <person name="Pangilinan J."/>
            <person name="Riley R."/>
            <person name="Labutti K."/>
            <person name="Andreopoulos B."/>
            <person name="Lipzen A."/>
            <person name="Chen C."/>
            <person name="Yanf M."/>
            <person name="Daum C."/>
            <person name="Ng V."/>
            <person name="Clum A."/>
            <person name="Ohm R."/>
            <person name="Martin F."/>
            <person name="Silar P."/>
            <person name="Natvig D."/>
            <person name="Lalanne C."/>
            <person name="Gautier V."/>
            <person name="Ament-Velasquez S.L."/>
            <person name="Kruys A."/>
            <person name="Hutchinson M.I."/>
            <person name="Powell A.J."/>
            <person name="Barry K."/>
            <person name="Miller A.N."/>
            <person name="Grigoriev I.V."/>
            <person name="Debuchy R."/>
            <person name="Gladieux P."/>
            <person name="Thoren M.H."/>
            <person name="Johannesson H."/>
        </authorList>
    </citation>
    <scope>NUCLEOTIDE SEQUENCE</scope>
    <source>
        <strain evidence="9">PSN293</strain>
    </source>
</reference>
<name>A0AAN6Y8K4_9PEZI</name>
<dbReference type="GO" id="GO:0005774">
    <property type="term" value="C:vacuolar membrane"/>
    <property type="evidence" value="ECO:0007669"/>
    <property type="project" value="UniProtKB-SubCell"/>
</dbReference>
<feature type="region of interest" description="Disordered" evidence="6">
    <location>
        <begin position="294"/>
        <end position="365"/>
    </location>
</feature>
<proteinExistence type="predicted"/>
<protein>
    <submittedName>
        <fullName evidence="9">Xenotropic and polytropic retrovirus receptor 1</fullName>
    </submittedName>
</protein>
<evidence type="ECO:0000313" key="10">
    <source>
        <dbReference type="Proteomes" id="UP001301769"/>
    </source>
</evidence>
<evidence type="ECO:0000256" key="7">
    <source>
        <dbReference type="SAM" id="Phobius"/>
    </source>
</evidence>
<dbReference type="CDD" id="cd14474">
    <property type="entry name" value="SPX_YDR089W"/>
    <property type="match status" value="1"/>
</dbReference>
<reference evidence="9" key="1">
    <citation type="journal article" date="2023" name="Mol. Phylogenet. Evol.">
        <title>Genome-scale phylogeny and comparative genomics of the fungal order Sordariales.</title>
        <authorList>
            <person name="Hensen N."/>
            <person name="Bonometti L."/>
            <person name="Westerberg I."/>
            <person name="Brannstrom I.O."/>
            <person name="Guillou S."/>
            <person name="Cros-Aarteil S."/>
            <person name="Calhoun S."/>
            <person name="Haridas S."/>
            <person name="Kuo A."/>
            <person name="Mondo S."/>
            <person name="Pangilinan J."/>
            <person name="Riley R."/>
            <person name="LaButti K."/>
            <person name="Andreopoulos B."/>
            <person name="Lipzen A."/>
            <person name="Chen C."/>
            <person name="Yan M."/>
            <person name="Daum C."/>
            <person name="Ng V."/>
            <person name="Clum A."/>
            <person name="Steindorff A."/>
            <person name="Ohm R.A."/>
            <person name="Martin F."/>
            <person name="Silar P."/>
            <person name="Natvig D.O."/>
            <person name="Lalanne C."/>
            <person name="Gautier V."/>
            <person name="Ament-Velasquez S.L."/>
            <person name="Kruys A."/>
            <person name="Hutchinson M.I."/>
            <person name="Powell A.J."/>
            <person name="Barry K."/>
            <person name="Miller A.N."/>
            <person name="Grigoriev I.V."/>
            <person name="Debuchy R."/>
            <person name="Gladieux P."/>
            <person name="Hiltunen Thoren M."/>
            <person name="Johannesson H."/>
        </authorList>
    </citation>
    <scope>NUCLEOTIDE SEQUENCE</scope>
    <source>
        <strain evidence="9">PSN293</strain>
    </source>
</reference>
<feature type="compositionally biased region" description="Polar residues" evidence="6">
    <location>
        <begin position="312"/>
        <end position="322"/>
    </location>
</feature>
<evidence type="ECO:0000256" key="6">
    <source>
        <dbReference type="SAM" id="MobiDB-lite"/>
    </source>
</evidence>
<dbReference type="Proteomes" id="UP001301769">
    <property type="component" value="Unassembled WGS sequence"/>
</dbReference>
<evidence type="ECO:0000313" key="9">
    <source>
        <dbReference type="EMBL" id="KAK4214653.1"/>
    </source>
</evidence>
<dbReference type="PANTHER" id="PTHR46140:SF1">
    <property type="entry name" value="VACUOLAR TRANSPORTER CHAPERONE COMPLEX SUBUNIT 4-RELATED"/>
    <property type="match status" value="1"/>
</dbReference>
<evidence type="ECO:0000256" key="4">
    <source>
        <dbReference type="ARBA" id="ARBA00022989"/>
    </source>
</evidence>
<keyword evidence="5 7" id="KW-0472">Membrane</keyword>